<comment type="caution">
    <text evidence="2">The sequence shown here is derived from an EMBL/GenBank/DDBJ whole genome shotgun (WGS) entry which is preliminary data.</text>
</comment>
<organism evidence="2 3">
    <name type="scientific">Rhizopus stolonifer</name>
    <name type="common">Rhizopus nigricans</name>
    <dbReference type="NCBI Taxonomy" id="4846"/>
    <lineage>
        <taxon>Eukaryota</taxon>
        <taxon>Fungi</taxon>
        <taxon>Fungi incertae sedis</taxon>
        <taxon>Mucoromycota</taxon>
        <taxon>Mucoromycotina</taxon>
        <taxon>Mucoromycetes</taxon>
        <taxon>Mucorales</taxon>
        <taxon>Mucorineae</taxon>
        <taxon>Rhizopodaceae</taxon>
        <taxon>Rhizopus</taxon>
    </lineage>
</organism>
<dbReference type="OrthoDB" id="2264689at2759"/>
<evidence type="ECO:0000256" key="1">
    <source>
        <dbReference type="SAM" id="MobiDB-lite"/>
    </source>
</evidence>
<reference evidence="2 3" key="1">
    <citation type="journal article" date="2018" name="G3 (Bethesda)">
        <title>Phylogenetic and Phylogenomic Definition of Rhizopus Species.</title>
        <authorList>
            <person name="Gryganskyi A.P."/>
            <person name="Golan J."/>
            <person name="Dolatabadi S."/>
            <person name="Mondo S."/>
            <person name="Robb S."/>
            <person name="Idnurm A."/>
            <person name="Muszewska A."/>
            <person name="Steczkiewicz K."/>
            <person name="Masonjones S."/>
            <person name="Liao H.L."/>
            <person name="Gajdeczka M.T."/>
            <person name="Anike F."/>
            <person name="Vuek A."/>
            <person name="Anishchenko I.M."/>
            <person name="Voigt K."/>
            <person name="de Hoog G.S."/>
            <person name="Smith M.E."/>
            <person name="Heitman J."/>
            <person name="Vilgalys R."/>
            <person name="Stajich J.E."/>
        </authorList>
    </citation>
    <scope>NUCLEOTIDE SEQUENCE [LARGE SCALE GENOMIC DNA]</scope>
    <source>
        <strain evidence="2 3">LSU 92-RS-03</strain>
    </source>
</reference>
<feature type="region of interest" description="Disordered" evidence="1">
    <location>
        <begin position="213"/>
        <end position="234"/>
    </location>
</feature>
<dbReference type="Proteomes" id="UP000253551">
    <property type="component" value="Unassembled WGS sequence"/>
</dbReference>
<dbReference type="AlphaFoldDB" id="A0A367IRF5"/>
<accession>A0A367IRF5</accession>
<keyword evidence="3" id="KW-1185">Reference proteome</keyword>
<sequence>MGLPIWKPRQRSLDEMQEDINKRRRSFYARMMELPATTERIPVIARHNNSNESVTVDRPQYRMSPSGLVTEIQPSDQPRYRLSSTGLITETQPRPTPSPENNSEVEERLELFLSEKKDLLEHLQETSLFLEQYLSVITLTGTDGISLSEFVSQASELISSFSSLNPDYHGLPDIESMLNTPPYSTEIRELETCILSAHRRIRQQLSLFLSIRPSSTAPTPTSPRSSRARRRIIR</sequence>
<feature type="compositionally biased region" description="Low complexity" evidence="1">
    <location>
        <begin position="213"/>
        <end position="225"/>
    </location>
</feature>
<evidence type="ECO:0000313" key="2">
    <source>
        <dbReference type="EMBL" id="RCH80267.1"/>
    </source>
</evidence>
<name>A0A367IRF5_RHIST</name>
<protein>
    <submittedName>
        <fullName evidence="2">Uncharacterized protein</fullName>
    </submittedName>
</protein>
<dbReference type="EMBL" id="PJQM01006093">
    <property type="protein sequence ID" value="RCH80267.1"/>
    <property type="molecule type" value="Genomic_DNA"/>
</dbReference>
<evidence type="ECO:0000313" key="3">
    <source>
        <dbReference type="Proteomes" id="UP000253551"/>
    </source>
</evidence>
<gene>
    <name evidence="2" type="ORF">CU098_007091</name>
</gene>
<proteinExistence type="predicted"/>